<proteinExistence type="predicted"/>
<dbReference type="GO" id="GO:0016829">
    <property type="term" value="F:lyase activity"/>
    <property type="evidence" value="ECO:0007669"/>
    <property type="project" value="UniProtKB-KW"/>
</dbReference>
<dbReference type="InterPro" id="IPR011050">
    <property type="entry name" value="Pectin_lyase_fold/virulence"/>
</dbReference>
<dbReference type="InterPro" id="IPR012334">
    <property type="entry name" value="Pectin_lyas_fold"/>
</dbReference>
<protein>
    <submittedName>
        <fullName evidence="2">Pectate lyase</fullName>
    </submittedName>
</protein>
<dbReference type="InterPro" id="IPR017853">
    <property type="entry name" value="GH"/>
</dbReference>
<dbReference type="Gene3D" id="2.160.20.10">
    <property type="entry name" value="Single-stranded right-handed beta-helix, Pectin lyase-like"/>
    <property type="match status" value="2"/>
</dbReference>
<dbReference type="InterPro" id="IPR046265">
    <property type="entry name" value="DUF6298"/>
</dbReference>
<evidence type="ECO:0000259" key="1">
    <source>
        <dbReference type="Pfam" id="PF19815"/>
    </source>
</evidence>
<evidence type="ECO:0000313" key="2">
    <source>
        <dbReference type="EMBL" id="MXV15199.1"/>
    </source>
</evidence>
<keyword evidence="2" id="KW-0456">Lyase</keyword>
<organism evidence="2 3">
    <name type="scientific">Hufsiella ginkgonis</name>
    <dbReference type="NCBI Taxonomy" id="2695274"/>
    <lineage>
        <taxon>Bacteria</taxon>
        <taxon>Pseudomonadati</taxon>
        <taxon>Bacteroidota</taxon>
        <taxon>Sphingobacteriia</taxon>
        <taxon>Sphingobacteriales</taxon>
        <taxon>Sphingobacteriaceae</taxon>
        <taxon>Hufsiella</taxon>
    </lineage>
</organism>
<keyword evidence="3" id="KW-1185">Reference proteome</keyword>
<comment type="caution">
    <text evidence="2">The sequence shown here is derived from an EMBL/GenBank/DDBJ whole genome shotgun (WGS) entry which is preliminary data.</text>
</comment>
<dbReference type="AlphaFoldDB" id="A0A7K1XWQ5"/>
<feature type="domain" description="DUF6298" evidence="1">
    <location>
        <begin position="468"/>
        <end position="953"/>
    </location>
</feature>
<accession>A0A7K1XWQ5</accession>
<dbReference type="Proteomes" id="UP000451233">
    <property type="component" value="Unassembled WGS sequence"/>
</dbReference>
<gene>
    <name evidence="2" type="ORF">GS398_07795</name>
</gene>
<dbReference type="EMBL" id="WVHS01000002">
    <property type="protein sequence ID" value="MXV15199.1"/>
    <property type="molecule type" value="Genomic_DNA"/>
</dbReference>
<evidence type="ECO:0000313" key="3">
    <source>
        <dbReference type="Proteomes" id="UP000451233"/>
    </source>
</evidence>
<dbReference type="Pfam" id="PF19815">
    <property type="entry name" value="DUF6298"/>
    <property type="match status" value="1"/>
</dbReference>
<reference evidence="2 3" key="1">
    <citation type="submission" date="2019-11" db="EMBL/GenBank/DDBJ databases">
        <title>Pedobacter sp. HMF7056 Genome sequencing and assembly.</title>
        <authorList>
            <person name="Kang H."/>
            <person name="Kim H."/>
            <person name="Joh K."/>
        </authorList>
    </citation>
    <scope>NUCLEOTIDE SEQUENCE [LARGE SCALE GENOMIC DNA]</scope>
    <source>
        <strain evidence="2 3">HMF7056</strain>
    </source>
</reference>
<dbReference type="SUPFAM" id="SSF51126">
    <property type="entry name" value="Pectin lyase-like"/>
    <property type="match status" value="1"/>
</dbReference>
<name>A0A7K1XWQ5_9SPHI</name>
<dbReference type="SUPFAM" id="SSF51445">
    <property type="entry name" value="(Trans)glycosidases"/>
    <property type="match status" value="1"/>
</dbReference>
<sequence length="1037" mass="113004">MLLVGFGALHCGSAIAQPKPAKPLPPLVVGKDGKLTYNGDAKGNRVPDFSYSGYMAGETALPEVPVKVTVPVKAGDATWRIQSAIDYVSALVPDKAGFRGAVLLEKGTYTVEGALKIAASGVILRGSGAGSNGTLLLGAGTDRQTLITVSGKFDRKTQAPVKVTDPYVPVNATKLTVPDASPFKAGDQVLVQRPSTKAWIDLLGTDHFGGGITSLGWKPGQRDVAWDRKIISISGNTLTLDAPLTTALDTAFGGGTVSKYSWPGRIERSGIENMRLVSAYDEANPKDEAHRWMAIVIANTTDAWVRRVNFSNFAGSAVMVQETGKRITIEDCKSLNPVSEIGGERRNTFFTAGQQTLFQRIYAEFGFHDFGLGFCAAGPNAFVQCESHLPYSFSGPIDSWASGVLFDIVNVDGQALSYLNRGQDGQGAGWNAANSVFWQCSASRIDCYQPPGANNWSYASWAQFAGDGYWESSNEQVQPRSLYYAQLKERVGESVKPRMRLLDIQTEASSSPPVDVAMALTKEATNAAPLLADLIDRAGDLDPLPVNPAGIKTIDDIGVKTPVVPALAAPLKIANGVLVRGGIVVTGKQRDVPWWNGSARPYALAAAKQHITRFVPGKTGNGLTDDPATVSDSMVSNNVVALDHNYGLWYERRRDDHERIRRMDGDVWAPFYELPFARSGQGTAWDGMSRYDLTKYNKWYWSRLKQFADLADQKGLVLIHENYFQHNIIEAGAHYADFPWRPVNNINNTGFPEPVNYAGDKRLFMAGQFYDVTNPARRNIHKAYIRQCLNNFTGNSGVIQLIGAEFTGPLHFVQFWLDNIGDWEKETGKKELVGLSTTKDVQDAILADPERAKLVDIIDIRYWHYQADGKAYAPPGGQNLAPRQHARLLKPKASSFEQVYRAVAEYRQKYPTKAVMYSGDGAENNGWAVFMAGGSLAAIPKTPDGFLKEASAMKPLALPEKITGQYALSGGKSGYIIYNGSAQPVKLDLSRVPGTLTLQWINTRNGALSNKNEKIKGGSVAELTPPGQDFIAWITQK</sequence>